<dbReference type="RefSeq" id="WP_206655290.1">
    <property type="nucleotide sequence ID" value="NZ_CP071182.1"/>
</dbReference>
<keyword evidence="1" id="KW-1133">Transmembrane helix</keyword>
<dbReference type="Proteomes" id="UP000663505">
    <property type="component" value="Chromosome"/>
</dbReference>
<feature type="transmembrane region" description="Helical" evidence="1">
    <location>
        <begin position="57"/>
        <end position="75"/>
    </location>
</feature>
<name>A0A9X7Z673_9BACL</name>
<evidence type="ECO:0000313" key="3">
    <source>
        <dbReference type="Proteomes" id="UP000663505"/>
    </source>
</evidence>
<proteinExistence type="predicted"/>
<dbReference type="KEGG" id="afx:JZ786_15390"/>
<evidence type="ECO:0000256" key="1">
    <source>
        <dbReference type="SAM" id="Phobius"/>
    </source>
</evidence>
<organism evidence="2 3">
    <name type="scientific">Alicyclobacillus mengziensis</name>
    <dbReference type="NCBI Taxonomy" id="2931921"/>
    <lineage>
        <taxon>Bacteria</taxon>
        <taxon>Bacillati</taxon>
        <taxon>Bacillota</taxon>
        <taxon>Bacilli</taxon>
        <taxon>Bacillales</taxon>
        <taxon>Alicyclobacillaceae</taxon>
        <taxon>Alicyclobacillus</taxon>
    </lineage>
</organism>
<sequence length="80" mass="8930">MRKSPFWRLIGMLLLGAIVGTLAGQLLTHQVPALGRTATVSWHPSADLAVLRYSIDITLRVNWLTLVGVIIAVIWNRRLK</sequence>
<evidence type="ECO:0000313" key="2">
    <source>
        <dbReference type="EMBL" id="QSO45918.1"/>
    </source>
</evidence>
<keyword evidence="1" id="KW-0812">Transmembrane</keyword>
<keyword evidence="3" id="KW-1185">Reference proteome</keyword>
<dbReference type="EMBL" id="CP071182">
    <property type="protein sequence ID" value="QSO45918.1"/>
    <property type="molecule type" value="Genomic_DNA"/>
</dbReference>
<dbReference type="InterPro" id="IPR025470">
    <property type="entry name" value="DUF4321"/>
</dbReference>
<reference evidence="2 3" key="1">
    <citation type="submission" date="2021-02" db="EMBL/GenBank/DDBJ databases">
        <title>Alicyclobacillus curvatus sp. nov. and Alicyclobacillus mengziensis sp. nov., two acidophilic bacteria isolated from acid mine drainage.</title>
        <authorList>
            <person name="Huang Y."/>
        </authorList>
    </citation>
    <scope>NUCLEOTIDE SEQUENCE [LARGE SCALE GENOMIC DNA]</scope>
    <source>
        <strain evidence="2 3">S30H14</strain>
    </source>
</reference>
<dbReference type="AlphaFoldDB" id="A0A9X7Z673"/>
<gene>
    <name evidence="2" type="ORF">JZ786_15390</name>
</gene>
<dbReference type="Pfam" id="PF14209">
    <property type="entry name" value="DUF4321"/>
    <property type="match status" value="1"/>
</dbReference>
<accession>A0A9X7Z673</accession>
<protein>
    <submittedName>
        <fullName evidence="2">DUF4321 domain-containing protein</fullName>
    </submittedName>
</protein>
<keyword evidence="1" id="KW-0472">Membrane</keyword>